<dbReference type="Proteomes" id="UP001500034">
    <property type="component" value="Unassembled WGS sequence"/>
</dbReference>
<protein>
    <submittedName>
        <fullName evidence="1">Uncharacterized protein</fullName>
    </submittedName>
</protein>
<evidence type="ECO:0000313" key="2">
    <source>
        <dbReference type="Proteomes" id="UP001500034"/>
    </source>
</evidence>
<accession>A0ABP7R5M4</accession>
<proteinExistence type="predicted"/>
<comment type="caution">
    <text evidence="1">The sequence shown here is derived from an EMBL/GenBank/DDBJ whole genome shotgun (WGS) entry which is preliminary data.</text>
</comment>
<sequence length="57" mass="6203">MRELCGLAARTYGLTAPRAAATLDNAASRAVLTRPWFVRTGETRLDGRPGPTYLRAL</sequence>
<evidence type="ECO:0000313" key="1">
    <source>
        <dbReference type="EMBL" id="GAA3992954.1"/>
    </source>
</evidence>
<organism evidence="1 2">
    <name type="scientific">Streptomyces marokkonensis</name>
    <dbReference type="NCBI Taxonomy" id="324855"/>
    <lineage>
        <taxon>Bacteria</taxon>
        <taxon>Bacillati</taxon>
        <taxon>Actinomycetota</taxon>
        <taxon>Actinomycetes</taxon>
        <taxon>Kitasatosporales</taxon>
        <taxon>Streptomycetaceae</taxon>
        <taxon>Streptomyces</taxon>
    </lineage>
</organism>
<dbReference type="EMBL" id="BAABCQ010000098">
    <property type="protein sequence ID" value="GAA3992954.1"/>
    <property type="molecule type" value="Genomic_DNA"/>
</dbReference>
<name>A0ABP7R5M4_9ACTN</name>
<reference evidence="2" key="1">
    <citation type="journal article" date="2019" name="Int. J. Syst. Evol. Microbiol.">
        <title>The Global Catalogue of Microorganisms (GCM) 10K type strain sequencing project: providing services to taxonomists for standard genome sequencing and annotation.</title>
        <authorList>
            <consortium name="The Broad Institute Genomics Platform"/>
            <consortium name="The Broad Institute Genome Sequencing Center for Infectious Disease"/>
            <person name="Wu L."/>
            <person name="Ma J."/>
        </authorList>
    </citation>
    <scope>NUCLEOTIDE SEQUENCE [LARGE SCALE GENOMIC DNA]</scope>
    <source>
        <strain evidence="2">JCM 17027</strain>
    </source>
</reference>
<gene>
    <name evidence="1" type="ORF">GCM10022384_45820</name>
</gene>
<keyword evidence="2" id="KW-1185">Reference proteome</keyword>
<dbReference type="RefSeq" id="WP_345594997.1">
    <property type="nucleotide sequence ID" value="NZ_BAABCQ010000098.1"/>
</dbReference>